<name>A0ABP8FF52_9BACT</name>
<evidence type="ECO:0000259" key="2">
    <source>
        <dbReference type="Pfam" id="PF13026"/>
    </source>
</evidence>
<reference evidence="4" key="1">
    <citation type="journal article" date="2019" name="Int. J. Syst. Evol. Microbiol.">
        <title>The Global Catalogue of Microorganisms (GCM) 10K type strain sequencing project: providing services to taxonomists for standard genome sequencing and annotation.</title>
        <authorList>
            <consortium name="The Broad Institute Genomics Platform"/>
            <consortium name="The Broad Institute Genome Sequencing Center for Infectious Disease"/>
            <person name="Wu L."/>
            <person name="Ma J."/>
        </authorList>
    </citation>
    <scope>NUCLEOTIDE SEQUENCE [LARGE SCALE GENOMIC DNA]</scope>
    <source>
        <strain evidence="4">JCM 17664</strain>
    </source>
</reference>
<evidence type="ECO:0000313" key="3">
    <source>
        <dbReference type="EMBL" id="GAA4302385.1"/>
    </source>
</evidence>
<accession>A0ABP8FF52</accession>
<dbReference type="Pfam" id="PF12146">
    <property type="entry name" value="Hydrolase_4"/>
    <property type="match status" value="1"/>
</dbReference>
<dbReference type="Gene3D" id="3.40.50.1820">
    <property type="entry name" value="alpha/beta hydrolase"/>
    <property type="match status" value="1"/>
</dbReference>
<dbReference type="Pfam" id="PF13026">
    <property type="entry name" value="DUF3887"/>
    <property type="match status" value="1"/>
</dbReference>
<dbReference type="SUPFAM" id="SSF53474">
    <property type="entry name" value="alpha/beta-Hydrolases"/>
    <property type="match status" value="1"/>
</dbReference>
<evidence type="ECO:0000313" key="4">
    <source>
        <dbReference type="Proteomes" id="UP001501207"/>
    </source>
</evidence>
<feature type="domain" description="Serine aminopeptidase S33" evidence="1">
    <location>
        <begin position="191"/>
        <end position="399"/>
    </location>
</feature>
<dbReference type="RefSeq" id="WP_344974708.1">
    <property type="nucleotide sequence ID" value="NZ_BAABFN010000001.1"/>
</dbReference>
<comment type="caution">
    <text evidence="3">The sequence shown here is derived from an EMBL/GenBank/DDBJ whole genome shotgun (WGS) entry which is preliminary data.</text>
</comment>
<keyword evidence="4" id="KW-1185">Reference proteome</keyword>
<dbReference type="InterPro" id="IPR024981">
    <property type="entry name" value="DUF3887"/>
</dbReference>
<protein>
    <recommendedName>
        <fullName evidence="5">Alpha/beta fold hydrolase</fullName>
    </recommendedName>
</protein>
<dbReference type="EMBL" id="BAABFN010000001">
    <property type="protein sequence ID" value="GAA4302385.1"/>
    <property type="molecule type" value="Genomic_DNA"/>
</dbReference>
<proteinExistence type="predicted"/>
<dbReference type="Proteomes" id="UP001501207">
    <property type="component" value="Unassembled WGS sequence"/>
</dbReference>
<dbReference type="PANTHER" id="PTHR43265:SF1">
    <property type="entry name" value="ESTERASE ESTD"/>
    <property type="match status" value="1"/>
</dbReference>
<feature type="domain" description="DUF3887" evidence="2">
    <location>
        <begin position="31"/>
        <end position="120"/>
    </location>
</feature>
<evidence type="ECO:0000259" key="1">
    <source>
        <dbReference type="Pfam" id="PF12146"/>
    </source>
</evidence>
<dbReference type="Gene3D" id="3.10.450.590">
    <property type="match status" value="1"/>
</dbReference>
<organism evidence="3 4">
    <name type="scientific">Compostibacter hankyongensis</name>
    <dbReference type="NCBI Taxonomy" id="1007089"/>
    <lineage>
        <taxon>Bacteria</taxon>
        <taxon>Pseudomonadati</taxon>
        <taxon>Bacteroidota</taxon>
        <taxon>Chitinophagia</taxon>
        <taxon>Chitinophagales</taxon>
        <taxon>Chitinophagaceae</taxon>
        <taxon>Compostibacter</taxon>
    </lineage>
</organism>
<dbReference type="PANTHER" id="PTHR43265">
    <property type="entry name" value="ESTERASE ESTD"/>
    <property type="match status" value="1"/>
</dbReference>
<evidence type="ECO:0008006" key="5">
    <source>
        <dbReference type="Google" id="ProtNLM"/>
    </source>
</evidence>
<dbReference type="InterPro" id="IPR022742">
    <property type="entry name" value="Hydrolase_4"/>
</dbReference>
<dbReference type="InterPro" id="IPR053145">
    <property type="entry name" value="AB_hydrolase_Est10"/>
</dbReference>
<sequence length="440" mass="47774">MMRYIGRFLPAVCLLLAGFTVQGQQKEEIKARTFLRLLNGERFAQASAMTSAAFRQQADTAALKKAWEGLETHFGAYERLGSSSVLRRDSLTAVLINTLFKKNRVEIQVAFDRSGKVVGFHTLKVASRETVQAESDSAGGFRQVPDSLVFSDGTLKGTLMLPKDSMPVPVALIIAGSGPTDRNGNNENGLHTDTYKLLAEGLAAKGVATLRYDKRYVGQSSHFDLQVPPRFEAYVTDAIAWIQQLGKDPRFSKVILIGHSEGALIGTIAAQEPGVAAFISIAGAGRPLDDILRTQLEQAKVLQPDFPLEDAGRILDSLKQGRAVRDVPVALQDLFAPGVQPFLISDFRYDPAVQLKRVAVPVLLINGTHDIQVPASEAQLLSQADPQATLRLIEGMNHVLKDAPADRAQNIATYGRADLPLSAGLLPSITAFLQQHHILP</sequence>
<dbReference type="InterPro" id="IPR029058">
    <property type="entry name" value="AB_hydrolase_fold"/>
</dbReference>
<gene>
    <name evidence="3" type="ORF">GCM10023143_04710</name>
</gene>